<gene>
    <name evidence="1" type="ORF">scyTo_0005071</name>
</gene>
<accession>A0A401P1R5</accession>
<proteinExistence type="predicted"/>
<dbReference type="InterPro" id="IPR019375">
    <property type="entry name" value="Ribosomal_bS1m"/>
</dbReference>
<dbReference type="PANTHER" id="PTHR13447">
    <property type="entry name" value="MITOCHONDRIAL 28S RIBOSOMAL PROTEIN S28"/>
    <property type="match status" value="1"/>
</dbReference>
<keyword evidence="2" id="KW-1185">Reference proteome</keyword>
<dbReference type="Pfam" id="PF10246">
    <property type="entry name" value="MRP-S35"/>
    <property type="match status" value="1"/>
</dbReference>
<evidence type="ECO:0000313" key="2">
    <source>
        <dbReference type="Proteomes" id="UP000288216"/>
    </source>
</evidence>
<dbReference type="EMBL" id="BFAA01001545">
    <property type="protein sequence ID" value="GCB67068.1"/>
    <property type="molecule type" value="Genomic_DNA"/>
</dbReference>
<protein>
    <recommendedName>
        <fullName evidence="3">Mitochondrial ribosomal protein S28</fullName>
    </recommendedName>
</protein>
<sequence>MAGAMATLRSGLGTAVARGPALIPRALRARTASSDSEKRSGFAVAYELHSDLQRGTEPERPALGGRKVTSQKVDSFASLLRHSPLTQMGPSKDKIVIGKIFHIVGDDLYIDFGGKFHCVCRRPAEDGENRRYPDYCVHSFPNKMSVFN</sequence>
<dbReference type="PANTHER" id="PTHR13447:SF2">
    <property type="entry name" value="SMALL RIBOSOMAL SUBUNIT PROTEIN BS1M"/>
    <property type="match status" value="1"/>
</dbReference>
<dbReference type="GO" id="GO:0005763">
    <property type="term" value="C:mitochondrial small ribosomal subunit"/>
    <property type="evidence" value="ECO:0007669"/>
    <property type="project" value="TreeGrafter"/>
</dbReference>
<reference evidence="1 2" key="1">
    <citation type="journal article" date="2018" name="Nat. Ecol. Evol.">
        <title>Shark genomes provide insights into elasmobranch evolution and the origin of vertebrates.</title>
        <authorList>
            <person name="Hara Y"/>
            <person name="Yamaguchi K"/>
            <person name="Onimaru K"/>
            <person name="Kadota M"/>
            <person name="Koyanagi M"/>
            <person name="Keeley SD"/>
            <person name="Tatsumi K"/>
            <person name="Tanaka K"/>
            <person name="Motone F"/>
            <person name="Kageyama Y"/>
            <person name="Nozu R"/>
            <person name="Adachi N"/>
            <person name="Nishimura O"/>
            <person name="Nakagawa R"/>
            <person name="Tanegashima C"/>
            <person name="Kiyatake I"/>
            <person name="Matsumoto R"/>
            <person name="Murakumo K"/>
            <person name="Nishida K"/>
            <person name="Terakita A"/>
            <person name="Kuratani S"/>
            <person name="Sato K"/>
            <person name="Hyodo S Kuraku.S."/>
        </authorList>
    </citation>
    <scope>NUCLEOTIDE SEQUENCE [LARGE SCALE GENOMIC DNA]</scope>
</reference>
<comment type="caution">
    <text evidence="1">The sequence shown here is derived from an EMBL/GenBank/DDBJ whole genome shotgun (WGS) entry which is preliminary data.</text>
</comment>
<dbReference type="Proteomes" id="UP000288216">
    <property type="component" value="Unassembled WGS sequence"/>
</dbReference>
<organism evidence="1 2">
    <name type="scientific">Scyliorhinus torazame</name>
    <name type="common">Cloudy catshark</name>
    <name type="synonym">Catulus torazame</name>
    <dbReference type="NCBI Taxonomy" id="75743"/>
    <lineage>
        <taxon>Eukaryota</taxon>
        <taxon>Metazoa</taxon>
        <taxon>Chordata</taxon>
        <taxon>Craniata</taxon>
        <taxon>Vertebrata</taxon>
        <taxon>Chondrichthyes</taxon>
        <taxon>Elasmobranchii</taxon>
        <taxon>Galeomorphii</taxon>
        <taxon>Galeoidea</taxon>
        <taxon>Carcharhiniformes</taxon>
        <taxon>Scyliorhinidae</taxon>
        <taxon>Scyliorhinus</taxon>
    </lineage>
</organism>
<evidence type="ECO:0008006" key="3">
    <source>
        <dbReference type="Google" id="ProtNLM"/>
    </source>
</evidence>
<evidence type="ECO:0000313" key="1">
    <source>
        <dbReference type="EMBL" id="GCB67068.1"/>
    </source>
</evidence>
<dbReference type="OrthoDB" id="6020229at2759"/>
<name>A0A401P1R5_SCYTO</name>
<dbReference type="AlphaFoldDB" id="A0A401P1R5"/>
<dbReference type="STRING" id="75743.A0A401P1R5"/>